<dbReference type="SMART" id="SM00116">
    <property type="entry name" value="CBS"/>
    <property type="match status" value="1"/>
</dbReference>
<evidence type="ECO:0000313" key="6">
    <source>
        <dbReference type="Proteomes" id="UP001157017"/>
    </source>
</evidence>
<evidence type="ECO:0000313" key="5">
    <source>
        <dbReference type="EMBL" id="GMA87628.1"/>
    </source>
</evidence>
<dbReference type="InterPro" id="IPR051257">
    <property type="entry name" value="Diverse_CBS-Domain"/>
</dbReference>
<evidence type="ECO:0000256" key="1">
    <source>
        <dbReference type="ARBA" id="ARBA00023122"/>
    </source>
</evidence>
<protein>
    <recommendedName>
        <fullName evidence="4">CBS domain-containing protein</fullName>
    </recommendedName>
</protein>
<evidence type="ECO:0000259" key="4">
    <source>
        <dbReference type="PROSITE" id="PS51371"/>
    </source>
</evidence>
<gene>
    <name evidence="5" type="ORF">GCM10025868_28780</name>
</gene>
<dbReference type="SUPFAM" id="SSF54631">
    <property type="entry name" value="CBS-domain pair"/>
    <property type="match status" value="1"/>
</dbReference>
<reference evidence="6" key="1">
    <citation type="journal article" date="2019" name="Int. J. Syst. Evol. Microbiol.">
        <title>The Global Catalogue of Microorganisms (GCM) 10K type strain sequencing project: providing services to taxonomists for standard genome sequencing and annotation.</title>
        <authorList>
            <consortium name="The Broad Institute Genomics Platform"/>
            <consortium name="The Broad Institute Genome Sequencing Center for Infectious Disease"/>
            <person name="Wu L."/>
            <person name="Ma J."/>
        </authorList>
    </citation>
    <scope>NUCLEOTIDE SEQUENCE [LARGE SCALE GENOMIC DNA]</scope>
    <source>
        <strain evidence="6">NBRC 108730</strain>
    </source>
</reference>
<name>A0ABQ6JHF2_9ACTN</name>
<organism evidence="5 6">
    <name type="scientific">Angustibacter aerolatus</name>
    <dbReference type="NCBI Taxonomy" id="1162965"/>
    <lineage>
        <taxon>Bacteria</taxon>
        <taxon>Bacillati</taxon>
        <taxon>Actinomycetota</taxon>
        <taxon>Actinomycetes</taxon>
        <taxon>Kineosporiales</taxon>
        <taxon>Kineosporiaceae</taxon>
    </lineage>
</organism>
<dbReference type="Pfam" id="PF00571">
    <property type="entry name" value="CBS"/>
    <property type="match status" value="1"/>
</dbReference>
<feature type="compositionally biased region" description="Basic residues" evidence="3">
    <location>
        <begin position="79"/>
        <end position="96"/>
    </location>
</feature>
<sequence length="143" mass="15932">MRIADVIRRKGDDVVTITPDGTVERLLALLAEHRIGALVVSVDGTSVAGIVSERDVVRALHEHGPAVLERTVGEPHDGRGHHRLAGRRRRAPHAHHDRGPLPARARGRGRPARRHRQHRRRREAPHRRPAGSSATRLVRYVNG</sequence>
<comment type="caution">
    <text evidence="5">The sequence shown here is derived from an EMBL/GenBank/DDBJ whole genome shotgun (WGS) entry which is preliminary data.</text>
</comment>
<keyword evidence="6" id="KW-1185">Reference proteome</keyword>
<feature type="compositionally biased region" description="Basic residues" evidence="3">
    <location>
        <begin position="105"/>
        <end position="129"/>
    </location>
</feature>
<dbReference type="Gene3D" id="3.10.580.10">
    <property type="entry name" value="CBS-domain"/>
    <property type="match status" value="1"/>
</dbReference>
<dbReference type="PANTHER" id="PTHR43080:SF2">
    <property type="entry name" value="CBS DOMAIN-CONTAINING PROTEIN"/>
    <property type="match status" value="1"/>
</dbReference>
<dbReference type="InterPro" id="IPR000644">
    <property type="entry name" value="CBS_dom"/>
</dbReference>
<keyword evidence="1 2" id="KW-0129">CBS domain</keyword>
<dbReference type="PROSITE" id="PS51371">
    <property type="entry name" value="CBS"/>
    <property type="match status" value="1"/>
</dbReference>
<dbReference type="EMBL" id="BSUZ01000001">
    <property type="protein sequence ID" value="GMA87628.1"/>
    <property type="molecule type" value="Genomic_DNA"/>
</dbReference>
<evidence type="ECO:0000256" key="3">
    <source>
        <dbReference type="SAM" id="MobiDB-lite"/>
    </source>
</evidence>
<accession>A0ABQ6JHF2</accession>
<dbReference type="PANTHER" id="PTHR43080">
    <property type="entry name" value="CBS DOMAIN-CONTAINING PROTEIN CBSX3, MITOCHONDRIAL"/>
    <property type="match status" value="1"/>
</dbReference>
<proteinExistence type="predicted"/>
<evidence type="ECO:0000256" key="2">
    <source>
        <dbReference type="PROSITE-ProRule" id="PRU00703"/>
    </source>
</evidence>
<dbReference type="InterPro" id="IPR046342">
    <property type="entry name" value="CBS_dom_sf"/>
</dbReference>
<feature type="domain" description="CBS" evidence="4">
    <location>
        <begin position="7"/>
        <end position="67"/>
    </location>
</feature>
<dbReference type="Proteomes" id="UP001157017">
    <property type="component" value="Unassembled WGS sequence"/>
</dbReference>
<feature type="region of interest" description="Disordered" evidence="3">
    <location>
        <begin position="70"/>
        <end position="134"/>
    </location>
</feature>